<name>A0ABW4ZQU4_9SPHI</name>
<dbReference type="Proteomes" id="UP001597387">
    <property type="component" value="Unassembled WGS sequence"/>
</dbReference>
<evidence type="ECO:0000259" key="1">
    <source>
        <dbReference type="Pfam" id="PF01261"/>
    </source>
</evidence>
<dbReference type="PANTHER" id="PTHR12110">
    <property type="entry name" value="HYDROXYPYRUVATE ISOMERASE"/>
    <property type="match status" value="1"/>
</dbReference>
<feature type="domain" description="Xylose isomerase-like TIM barrel" evidence="1">
    <location>
        <begin position="21"/>
        <end position="290"/>
    </location>
</feature>
<keyword evidence="2" id="KW-0413">Isomerase</keyword>
<dbReference type="InterPro" id="IPR050312">
    <property type="entry name" value="IolE/XylAMocC-like"/>
</dbReference>
<sequence>MISVGIFNGYYPYTLVETISKVKKDGFNCIQLDLSFKDFDLNDPHTLPQTLTVEKARSIRNAFRDANIEIVAISGYTNLISPDPEKKRRNIEYVKTLLKFAREFGTPYVISETGTYEPSSDWVFHEKNATEEAFQEIKAVLEELAEFAYRHDAVFLVENYVNNVIGSVDQLLRLFREVDHPGLGLLMDPTNYFDGANIKNVNAELYRIFNALQDKIKIAHAKDIKQAESNEEKHAAIDAVESHTFRGAGDVELPAAGLGVLNYELYLKLLSKKHPNIPLIIEHLDEEDIPRAKRFVDDTLKAIGA</sequence>
<evidence type="ECO:0000313" key="3">
    <source>
        <dbReference type="Proteomes" id="UP001597387"/>
    </source>
</evidence>
<dbReference type="InterPro" id="IPR036237">
    <property type="entry name" value="Xyl_isomerase-like_sf"/>
</dbReference>
<dbReference type="EMBL" id="JBHUHZ010000003">
    <property type="protein sequence ID" value="MFD2163966.1"/>
    <property type="molecule type" value="Genomic_DNA"/>
</dbReference>
<organism evidence="2 3">
    <name type="scientific">Paradesertivirga mongoliensis</name>
    <dbReference type="NCBI Taxonomy" id="2100740"/>
    <lineage>
        <taxon>Bacteria</taxon>
        <taxon>Pseudomonadati</taxon>
        <taxon>Bacteroidota</taxon>
        <taxon>Sphingobacteriia</taxon>
        <taxon>Sphingobacteriales</taxon>
        <taxon>Sphingobacteriaceae</taxon>
        <taxon>Paradesertivirga</taxon>
    </lineage>
</organism>
<reference evidence="3" key="1">
    <citation type="journal article" date="2019" name="Int. J. Syst. Evol. Microbiol.">
        <title>The Global Catalogue of Microorganisms (GCM) 10K type strain sequencing project: providing services to taxonomists for standard genome sequencing and annotation.</title>
        <authorList>
            <consortium name="The Broad Institute Genomics Platform"/>
            <consortium name="The Broad Institute Genome Sequencing Center for Infectious Disease"/>
            <person name="Wu L."/>
            <person name="Ma J."/>
        </authorList>
    </citation>
    <scope>NUCLEOTIDE SEQUENCE [LARGE SCALE GENOMIC DNA]</scope>
    <source>
        <strain evidence="3">KCTC 42217</strain>
    </source>
</reference>
<evidence type="ECO:0000313" key="2">
    <source>
        <dbReference type="EMBL" id="MFD2163966.1"/>
    </source>
</evidence>
<dbReference type="Gene3D" id="3.20.20.150">
    <property type="entry name" value="Divalent-metal-dependent TIM barrel enzymes"/>
    <property type="match status" value="1"/>
</dbReference>
<proteinExistence type="predicted"/>
<dbReference type="Pfam" id="PF01261">
    <property type="entry name" value="AP_endonuc_2"/>
    <property type="match status" value="1"/>
</dbReference>
<dbReference type="PANTHER" id="PTHR12110:SF21">
    <property type="entry name" value="XYLOSE ISOMERASE-LIKE TIM BARREL DOMAIN-CONTAINING PROTEIN"/>
    <property type="match status" value="1"/>
</dbReference>
<dbReference type="InterPro" id="IPR013022">
    <property type="entry name" value="Xyl_isomerase-like_TIM-brl"/>
</dbReference>
<comment type="caution">
    <text evidence="2">The sequence shown here is derived from an EMBL/GenBank/DDBJ whole genome shotgun (WGS) entry which is preliminary data.</text>
</comment>
<dbReference type="GO" id="GO:0016853">
    <property type="term" value="F:isomerase activity"/>
    <property type="evidence" value="ECO:0007669"/>
    <property type="project" value="UniProtKB-KW"/>
</dbReference>
<gene>
    <name evidence="2" type="ORF">ACFSJU_16270</name>
</gene>
<keyword evidence="3" id="KW-1185">Reference proteome</keyword>
<dbReference type="RefSeq" id="WP_255904800.1">
    <property type="nucleotide sequence ID" value="NZ_JAFMZO010000004.1"/>
</dbReference>
<protein>
    <submittedName>
        <fullName evidence="2">Sugar phosphate isomerase/epimerase family protein</fullName>
    </submittedName>
</protein>
<dbReference type="SUPFAM" id="SSF51658">
    <property type="entry name" value="Xylose isomerase-like"/>
    <property type="match status" value="1"/>
</dbReference>
<accession>A0ABW4ZQU4</accession>